<organism evidence="6 7">
    <name type="scientific">Nonomuraea antimicrobica</name>
    <dbReference type="NCBI Taxonomy" id="561173"/>
    <lineage>
        <taxon>Bacteria</taxon>
        <taxon>Bacillati</taxon>
        <taxon>Actinomycetota</taxon>
        <taxon>Actinomycetes</taxon>
        <taxon>Streptosporangiales</taxon>
        <taxon>Streptosporangiaceae</taxon>
        <taxon>Nonomuraea</taxon>
    </lineage>
</organism>
<dbReference type="PIRSF" id="PIRSF000412">
    <property type="entry name" value="SHMT"/>
    <property type="match status" value="1"/>
</dbReference>
<dbReference type="InterPro" id="IPR039429">
    <property type="entry name" value="SHMT-like_dom"/>
</dbReference>
<reference evidence="7" key="1">
    <citation type="journal article" date="2019" name="Int. J. Syst. Evol. Microbiol.">
        <title>The Global Catalogue of Microorganisms (GCM) 10K type strain sequencing project: providing services to taxonomists for standard genome sequencing and annotation.</title>
        <authorList>
            <consortium name="The Broad Institute Genomics Platform"/>
            <consortium name="The Broad Institute Genome Sequencing Center for Infectious Disease"/>
            <person name="Wu L."/>
            <person name="Ma J."/>
        </authorList>
    </citation>
    <scope>NUCLEOTIDE SEQUENCE [LARGE SCALE GENOMIC DNA]</scope>
    <source>
        <strain evidence="7">JCM 16904</strain>
    </source>
</reference>
<evidence type="ECO:0000256" key="3">
    <source>
        <dbReference type="ARBA" id="ARBA00022898"/>
    </source>
</evidence>
<dbReference type="SUPFAM" id="SSF53383">
    <property type="entry name" value="PLP-dependent transferases"/>
    <property type="match status" value="1"/>
</dbReference>
<comment type="caution">
    <text evidence="4">Lacks conserved residue(s) required for the propagation of feature annotation.</text>
</comment>
<dbReference type="CDD" id="cd00378">
    <property type="entry name" value="SHMT"/>
    <property type="match status" value="1"/>
</dbReference>
<keyword evidence="7" id="KW-1185">Reference proteome</keyword>
<comment type="subunit">
    <text evidence="4">Homodimer.</text>
</comment>
<comment type="caution">
    <text evidence="6">The sequence shown here is derived from an EMBL/GenBank/DDBJ whole genome shotgun (WGS) entry which is preliminary data.</text>
</comment>
<keyword evidence="4" id="KW-0554">One-carbon metabolism</keyword>
<dbReference type="NCBIfam" id="NF000586">
    <property type="entry name" value="PRK00011.1"/>
    <property type="match status" value="1"/>
</dbReference>
<comment type="pathway">
    <text evidence="4">One-carbon metabolism; tetrahydrofolate interconversion.</text>
</comment>
<dbReference type="HAMAP" id="MF_00051">
    <property type="entry name" value="SHMT"/>
    <property type="match status" value="1"/>
</dbReference>
<dbReference type="Pfam" id="PF00464">
    <property type="entry name" value="SHMT"/>
    <property type="match status" value="1"/>
</dbReference>
<gene>
    <name evidence="4" type="primary">glyA</name>
    <name evidence="6" type="ORF">GCM10022224_008380</name>
</gene>
<dbReference type="InterPro" id="IPR049943">
    <property type="entry name" value="Ser_HO-MeTrfase-like"/>
</dbReference>
<evidence type="ECO:0000256" key="1">
    <source>
        <dbReference type="ARBA" id="ARBA00001933"/>
    </source>
</evidence>
<evidence type="ECO:0000313" key="6">
    <source>
        <dbReference type="EMBL" id="GAA3647922.1"/>
    </source>
</evidence>
<keyword evidence="3 4" id="KW-0663">Pyridoxal phosphate</keyword>
<dbReference type="InterPro" id="IPR015424">
    <property type="entry name" value="PyrdxlP-dep_Trfase"/>
</dbReference>
<dbReference type="EMBL" id="BAAAZP010000010">
    <property type="protein sequence ID" value="GAA3647922.1"/>
    <property type="molecule type" value="Genomic_DNA"/>
</dbReference>
<sequence>MITETGLEALAAQGVAELLATDPILYDLLERERRRQHETLAMIASASAADASVLACLSSSLGNVTTEGYPGARFHAGCAVADPVERLAVDRARHVFGAQYANVQPHSGTSANQIVLTSLLRPGDTLLGQRLTAGGHLTHGAPPSFTGRYFRGVGYGVDADGYLDYAEIRRLALAHRPKVIVCGASAYPRLIDFGRFRAIADEIGAYLLADISHIAGLVAAGLHPSPVNAAHITTSSTYKQLYGPRGGVILMGGDADAPGPDGRRTLARTIDDGVFPYFQGTPQLNAIAAKARAFGIVGAPPFRDLARRVLSTASALARELAGRGWHVLTGGTDNHMVLVDVSRRGLTGAVAEAALESCGIIVNKNQIPGDTKGPRVAGGLRFGTNTLALRGMDTTAMGLCADLVDQVCRSIRMRGDRDFDLPDHVRADVAEQVARLCHDHPLPTISGAVHA</sequence>
<dbReference type="InterPro" id="IPR001085">
    <property type="entry name" value="Ser_HO-MeTrfase"/>
</dbReference>
<feature type="modified residue" description="N6-(pyridoxal phosphate)lysine" evidence="4">
    <location>
        <position position="239"/>
    </location>
</feature>
<keyword evidence="4" id="KW-0808">Transferase</keyword>
<evidence type="ECO:0000259" key="5">
    <source>
        <dbReference type="Pfam" id="PF00464"/>
    </source>
</evidence>
<dbReference type="Proteomes" id="UP001500902">
    <property type="component" value="Unassembled WGS sequence"/>
</dbReference>
<dbReference type="RefSeq" id="WP_344873127.1">
    <property type="nucleotide sequence ID" value="NZ_BAAAZP010000010.1"/>
</dbReference>
<comment type="catalytic activity">
    <reaction evidence="4">
        <text>(6R)-5,10-methylene-5,6,7,8-tetrahydrofolate + glycine + H2O = (6S)-5,6,7,8-tetrahydrofolate + L-serine</text>
        <dbReference type="Rhea" id="RHEA:15481"/>
        <dbReference type="ChEBI" id="CHEBI:15377"/>
        <dbReference type="ChEBI" id="CHEBI:15636"/>
        <dbReference type="ChEBI" id="CHEBI:33384"/>
        <dbReference type="ChEBI" id="CHEBI:57305"/>
        <dbReference type="ChEBI" id="CHEBI:57453"/>
        <dbReference type="EC" id="2.1.2.1"/>
    </reaction>
</comment>
<feature type="binding site" evidence="4">
    <location>
        <begin position="135"/>
        <end position="137"/>
    </location>
    <ligand>
        <name>(6S)-5,6,7,8-tetrahydrofolate</name>
        <dbReference type="ChEBI" id="CHEBI:57453"/>
    </ligand>
</feature>
<dbReference type="InterPro" id="IPR015421">
    <property type="entry name" value="PyrdxlP-dep_Trfase_major"/>
</dbReference>
<comment type="similarity">
    <text evidence="2 4">Belongs to the SHMT family.</text>
</comment>
<evidence type="ECO:0000256" key="2">
    <source>
        <dbReference type="ARBA" id="ARBA00006376"/>
    </source>
</evidence>
<comment type="function">
    <text evidence="4">Catalyzes the reversible interconversion of serine and glycine with tetrahydrofolate (THF) serving as the one-carbon carrier. This reaction serves as the major source of one-carbon groups required for the biosynthesis of purines, thymidylate, methionine, and other important biomolecules.</text>
</comment>
<dbReference type="PANTHER" id="PTHR11680:SF35">
    <property type="entry name" value="SERINE HYDROXYMETHYLTRANSFERASE 1"/>
    <property type="match status" value="1"/>
</dbReference>
<accession>A0ABP7B4U8</accession>
<dbReference type="InterPro" id="IPR015422">
    <property type="entry name" value="PyrdxlP-dep_Trfase_small"/>
</dbReference>
<keyword evidence="4" id="KW-0963">Cytoplasm</keyword>
<comment type="subcellular location">
    <subcellularLocation>
        <location evidence="4">Cytoplasm</location>
    </subcellularLocation>
</comment>
<evidence type="ECO:0000256" key="4">
    <source>
        <dbReference type="HAMAP-Rule" id="MF_00051"/>
    </source>
</evidence>
<name>A0ABP7B4U8_9ACTN</name>
<protein>
    <recommendedName>
        <fullName evidence="4">Probable serine hydroxymethyltransferase</fullName>
        <shortName evidence="4">SHMT</shortName>
        <shortName evidence="4">Serine methylase</shortName>
        <ecNumber evidence="4">2.1.2.1</ecNumber>
    </recommendedName>
</protein>
<feature type="binding site" evidence="4">
    <location>
        <position position="131"/>
    </location>
    <ligand>
        <name>(6S)-5,6,7,8-tetrahydrofolate</name>
        <dbReference type="ChEBI" id="CHEBI:57453"/>
    </ligand>
</feature>
<proteinExistence type="inferred from homology"/>
<feature type="domain" description="Serine hydroxymethyltransferase-like" evidence="5">
    <location>
        <begin position="20"/>
        <end position="398"/>
    </location>
</feature>
<dbReference type="EC" id="2.1.2.1" evidence="4"/>
<evidence type="ECO:0000313" key="7">
    <source>
        <dbReference type="Proteomes" id="UP001500902"/>
    </source>
</evidence>
<dbReference type="PANTHER" id="PTHR11680">
    <property type="entry name" value="SERINE HYDROXYMETHYLTRANSFERASE"/>
    <property type="match status" value="1"/>
</dbReference>
<dbReference type="Gene3D" id="3.40.640.10">
    <property type="entry name" value="Type I PLP-dependent aspartate aminotransferase-like (Major domain)"/>
    <property type="match status" value="1"/>
</dbReference>
<comment type="cofactor">
    <cofactor evidence="1 4">
        <name>pyridoxal 5'-phosphate</name>
        <dbReference type="ChEBI" id="CHEBI:597326"/>
    </cofactor>
</comment>
<dbReference type="Gene3D" id="3.90.1150.10">
    <property type="entry name" value="Aspartate Aminotransferase, domain 1"/>
    <property type="match status" value="1"/>
</dbReference>